<dbReference type="EMBL" id="JABDHM010000744">
    <property type="protein sequence ID" value="KAF5213791.1"/>
    <property type="molecule type" value="Genomic_DNA"/>
</dbReference>
<name>A0A7J6XH32_TRYCR</name>
<gene>
    <name evidence="3" type="ORF">ECC02_013664</name>
</gene>
<keyword evidence="2" id="KW-0732">Signal</keyword>
<dbReference type="Proteomes" id="UP000583944">
    <property type="component" value="Unassembled WGS sequence"/>
</dbReference>
<feature type="region of interest" description="Disordered" evidence="1">
    <location>
        <begin position="31"/>
        <end position="425"/>
    </location>
</feature>
<feature type="compositionally biased region" description="Basic and acidic residues" evidence="1">
    <location>
        <begin position="125"/>
        <end position="139"/>
    </location>
</feature>
<protein>
    <submittedName>
        <fullName evidence="3">Mucin-associated surface protein (MASP) subgroup S008</fullName>
    </submittedName>
</protein>
<feature type="compositionally biased region" description="Basic and acidic residues" evidence="1">
    <location>
        <begin position="302"/>
        <end position="317"/>
    </location>
</feature>
<feature type="compositionally biased region" description="Low complexity" evidence="1">
    <location>
        <begin position="248"/>
        <end position="261"/>
    </location>
</feature>
<feature type="compositionally biased region" description="Gly residues" evidence="1">
    <location>
        <begin position="205"/>
        <end position="224"/>
    </location>
</feature>
<accession>A0A7J6XH32</accession>
<feature type="compositionally biased region" description="Polar residues" evidence="1">
    <location>
        <begin position="273"/>
        <end position="297"/>
    </location>
</feature>
<feature type="compositionally biased region" description="Basic and acidic residues" evidence="1">
    <location>
        <begin position="48"/>
        <end position="60"/>
    </location>
</feature>
<evidence type="ECO:0000256" key="1">
    <source>
        <dbReference type="SAM" id="MobiDB-lite"/>
    </source>
</evidence>
<feature type="compositionally biased region" description="Low complexity" evidence="1">
    <location>
        <begin position="371"/>
        <end position="380"/>
    </location>
</feature>
<feature type="compositionally biased region" description="Basic and acidic residues" evidence="1">
    <location>
        <begin position="233"/>
        <end position="245"/>
    </location>
</feature>
<feature type="compositionally biased region" description="Polar residues" evidence="1">
    <location>
        <begin position="318"/>
        <end position="327"/>
    </location>
</feature>
<feature type="compositionally biased region" description="Low complexity" evidence="1">
    <location>
        <begin position="401"/>
        <end position="413"/>
    </location>
</feature>
<feature type="compositionally biased region" description="Pro residues" evidence="1">
    <location>
        <begin position="359"/>
        <end position="370"/>
    </location>
</feature>
<feature type="compositionally biased region" description="Polar residues" evidence="1">
    <location>
        <begin position="336"/>
        <end position="355"/>
    </location>
</feature>
<dbReference type="VEuPathDB" id="TriTrypDB:BCY84_17122"/>
<dbReference type="VEuPathDB" id="TriTrypDB:ECC02_013664"/>
<dbReference type="AlphaFoldDB" id="A0A7J6XH32"/>
<feature type="compositionally biased region" description="Polar residues" evidence="1">
    <location>
        <begin position="77"/>
        <end position="87"/>
    </location>
</feature>
<evidence type="ECO:0000256" key="2">
    <source>
        <dbReference type="SAM" id="SignalP"/>
    </source>
</evidence>
<evidence type="ECO:0000313" key="4">
    <source>
        <dbReference type="Proteomes" id="UP000583944"/>
    </source>
</evidence>
<feature type="signal peptide" evidence="2">
    <location>
        <begin position="1"/>
        <end position="23"/>
    </location>
</feature>
<feature type="compositionally biased region" description="Pro residues" evidence="1">
    <location>
        <begin position="187"/>
        <end position="198"/>
    </location>
</feature>
<evidence type="ECO:0000313" key="3">
    <source>
        <dbReference type="EMBL" id="KAF5213791.1"/>
    </source>
</evidence>
<reference evidence="3 4" key="1">
    <citation type="journal article" date="2019" name="Genome Biol. Evol.">
        <title>Nanopore Sequencing Significantly Improves Genome Assembly of the Protozoan Parasite Trypanosoma cruzi.</title>
        <authorList>
            <person name="Diaz-Viraque F."/>
            <person name="Pita S."/>
            <person name="Greif G."/>
            <person name="de Souza R.C.M."/>
            <person name="Iraola G."/>
            <person name="Robello C."/>
        </authorList>
    </citation>
    <scope>NUCLEOTIDE SEQUENCE [LARGE SCALE GENOMIC DNA]</scope>
    <source>
        <strain evidence="3 4">Berenice</strain>
    </source>
</reference>
<feature type="compositionally biased region" description="Polar residues" evidence="1">
    <location>
        <begin position="151"/>
        <end position="183"/>
    </location>
</feature>
<comment type="caution">
    <text evidence="3">The sequence shown here is derived from an EMBL/GenBank/DDBJ whole genome shotgun (WGS) entry which is preliminary data.</text>
</comment>
<sequence>MMAMMMTGRVLLVCALCVVWCGGAVVVSSAGGDGDGGVKEGPLGDSQSDSRDEKAGKPELFESVDEGVGSADHSLDTRSGTNVNEQENLVKEPPTGNVGKEGVEGEGLGTQRNEVHEQQVEEEVKELTVKQESQTKDKVTVPQSLPPTPAGTITSPPSPTASMQGSPTTPGQPQENSQKSTGQPPKLQVPPPPPPPPASAEGEADGGPVGIEGTGRNVSGGGLVGASDTSRVTGDKDKDPKESEGRVSGPPSGGASSSPISNNGDASRKNGGAPSTQGTTSLKNNEQSRPTASSGNAPLNRETPERSTPDAKQHSSDTQENETSQTADGDAAHSAAGQSAMGTKGSSGVSTTASNAPTTPQPQLPAPPVPTTATVTGAPAEKPTAERSPPPADSTPGEGLAATTTAQTKGTATPGDSDSSTAVSHTTSPFLLLLVACAAAAAVVAASE</sequence>
<feature type="chain" id="PRO_5029679824" evidence="2">
    <location>
        <begin position="24"/>
        <end position="448"/>
    </location>
</feature>
<feature type="compositionally biased region" description="Polar residues" evidence="1">
    <location>
        <begin position="414"/>
        <end position="425"/>
    </location>
</feature>
<organism evidence="3 4">
    <name type="scientific">Trypanosoma cruzi</name>
    <dbReference type="NCBI Taxonomy" id="5693"/>
    <lineage>
        <taxon>Eukaryota</taxon>
        <taxon>Discoba</taxon>
        <taxon>Euglenozoa</taxon>
        <taxon>Kinetoplastea</taxon>
        <taxon>Metakinetoplastina</taxon>
        <taxon>Trypanosomatida</taxon>
        <taxon>Trypanosomatidae</taxon>
        <taxon>Trypanosoma</taxon>
        <taxon>Schizotrypanum</taxon>
    </lineage>
</organism>
<proteinExistence type="predicted"/>